<dbReference type="EMBL" id="JH598312">
    <property type="status" value="NOT_ANNOTATED_CDS"/>
    <property type="molecule type" value="Genomic_DNA"/>
</dbReference>
<organism evidence="1 2">
    <name type="scientific">Hyaloperonospora arabidopsidis (strain Emoy2)</name>
    <name type="common">Downy mildew agent</name>
    <name type="synonym">Peronospora arabidopsidis</name>
    <dbReference type="NCBI Taxonomy" id="559515"/>
    <lineage>
        <taxon>Eukaryota</taxon>
        <taxon>Sar</taxon>
        <taxon>Stramenopiles</taxon>
        <taxon>Oomycota</taxon>
        <taxon>Peronosporomycetes</taxon>
        <taxon>Peronosporales</taxon>
        <taxon>Peronosporaceae</taxon>
        <taxon>Hyaloperonospora</taxon>
    </lineage>
</organism>
<keyword evidence="2" id="KW-1185">Reference proteome</keyword>
<sequence>MNKLVEIVYCLGLRPRVIVPGQTSTKDPNQLVQNTCVTYRGALVQNTCVYHMI</sequence>
<protein>
    <submittedName>
        <fullName evidence="1">Uncharacterized protein</fullName>
    </submittedName>
</protein>
<reference evidence="1" key="2">
    <citation type="submission" date="2015-06" db="UniProtKB">
        <authorList>
            <consortium name="EnsemblProtists"/>
        </authorList>
    </citation>
    <scope>IDENTIFICATION</scope>
    <source>
        <strain evidence="1">Emoy2</strain>
    </source>
</reference>
<dbReference type="Proteomes" id="UP000011713">
    <property type="component" value="Unassembled WGS sequence"/>
</dbReference>
<evidence type="ECO:0000313" key="1">
    <source>
        <dbReference type="EnsemblProtists" id="HpaP806426"/>
    </source>
</evidence>
<evidence type="ECO:0000313" key="2">
    <source>
        <dbReference type="Proteomes" id="UP000011713"/>
    </source>
</evidence>
<dbReference type="EnsemblProtists" id="HpaT806426">
    <property type="protein sequence ID" value="HpaP806426"/>
    <property type="gene ID" value="HpaG806426"/>
</dbReference>
<accession>M4BJ48</accession>
<dbReference type="HOGENOM" id="CLU_3072795_0_0_1"/>
<dbReference type="AlphaFoldDB" id="M4BJ48"/>
<dbReference type="InParanoid" id="M4BJ48"/>
<reference evidence="2" key="1">
    <citation type="journal article" date="2010" name="Science">
        <title>Signatures of adaptation to obligate biotrophy in the Hyaloperonospora arabidopsidis genome.</title>
        <authorList>
            <person name="Baxter L."/>
            <person name="Tripathy S."/>
            <person name="Ishaque N."/>
            <person name="Boot N."/>
            <person name="Cabral A."/>
            <person name="Kemen E."/>
            <person name="Thines M."/>
            <person name="Ah-Fong A."/>
            <person name="Anderson R."/>
            <person name="Badejoko W."/>
            <person name="Bittner-Eddy P."/>
            <person name="Boore J.L."/>
            <person name="Chibucos M.C."/>
            <person name="Coates M."/>
            <person name="Dehal P."/>
            <person name="Delehaunty K."/>
            <person name="Dong S."/>
            <person name="Downton P."/>
            <person name="Dumas B."/>
            <person name="Fabro G."/>
            <person name="Fronick C."/>
            <person name="Fuerstenberg S.I."/>
            <person name="Fulton L."/>
            <person name="Gaulin E."/>
            <person name="Govers F."/>
            <person name="Hughes L."/>
            <person name="Humphray S."/>
            <person name="Jiang R.H."/>
            <person name="Judelson H."/>
            <person name="Kamoun S."/>
            <person name="Kyung K."/>
            <person name="Meijer H."/>
            <person name="Minx P."/>
            <person name="Morris P."/>
            <person name="Nelson J."/>
            <person name="Phuntumart V."/>
            <person name="Qutob D."/>
            <person name="Rehmany A."/>
            <person name="Rougon-Cardoso A."/>
            <person name="Ryden P."/>
            <person name="Torto-Alalibo T."/>
            <person name="Studholme D."/>
            <person name="Wang Y."/>
            <person name="Win J."/>
            <person name="Wood J."/>
            <person name="Clifton S.W."/>
            <person name="Rogers J."/>
            <person name="Van den Ackerveken G."/>
            <person name="Jones J.D."/>
            <person name="McDowell J.M."/>
            <person name="Beynon J."/>
            <person name="Tyler B.M."/>
        </authorList>
    </citation>
    <scope>NUCLEOTIDE SEQUENCE [LARGE SCALE GENOMIC DNA]</scope>
    <source>
        <strain evidence="2">Emoy2</strain>
    </source>
</reference>
<proteinExistence type="predicted"/>
<name>M4BJ48_HYAAE</name>
<dbReference type="VEuPathDB" id="FungiDB:HpaG806426"/>